<dbReference type="EnsemblPlants" id="KEH18043">
    <property type="protein sequence ID" value="KEH18043"/>
    <property type="gene ID" value="MTR_8g010220"/>
</dbReference>
<accession>A0A072TMG6</accession>
<evidence type="ECO:0000256" key="1">
    <source>
        <dbReference type="SAM" id="SignalP"/>
    </source>
</evidence>
<organism evidence="2 4">
    <name type="scientific">Medicago truncatula</name>
    <name type="common">Barrel medic</name>
    <name type="synonym">Medicago tribuloides</name>
    <dbReference type="NCBI Taxonomy" id="3880"/>
    <lineage>
        <taxon>Eukaryota</taxon>
        <taxon>Viridiplantae</taxon>
        <taxon>Streptophyta</taxon>
        <taxon>Embryophyta</taxon>
        <taxon>Tracheophyta</taxon>
        <taxon>Spermatophyta</taxon>
        <taxon>Magnoliopsida</taxon>
        <taxon>eudicotyledons</taxon>
        <taxon>Gunneridae</taxon>
        <taxon>Pentapetalae</taxon>
        <taxon>rosids</taxon>
        <taxon>fabids</taxon>
        <taxon>Fabales</taxon>
        <taxon>Fabaceae</taxon>
        <taxon>Papilionoideae</taxon>
        <taxon>50 kb inversion clade</taxon>
        <taxon>NPAAA clade</taxon>
        <taxon>Hologalegina</taxon>
        <taxon>IRL clade</taxon>
        <taxon>Trifolieae</taxon>
        <taxon>Medicago</taxon>
    </lineage>
</organism>
<feature type="chain" id="PRO_5014498812" evidence="1">
    <location>
        <begin position="23"/>
        <end position="144"/>
    </location>
</feature>
<keyword evidence="4" id="KW-1185">Reference proteome</keyword>
<keyword evidence="2" id="KW-0472">Membrane</keyword>
<dbReference type="EMBL" id="CM001224">
    <property type="protein sequence ID" value="KEH18043.1"/>
    <property type="molecule type" value="Genomic_DNA"/>
</dbReference>
<dbReference type="AlphaFoldDB" id="A0A072TMG6"/>
<proteinExistence type="predicted"/>
<keyword evidence="1" id="KW-0732">Signal</keyword>
<evidence type="ECO:0000313" key="2">
    <source>
        <dbReference type="EMBL" id="KEH18043.1"/>
    </source>
</evidence>
<gene>
    <name evidence="2" type="ordered locus">MTR_8g010220</name>
</gene>
<protein>
    <submittedName>
        <fullName evidence="2">Transmembrane protein, putative</fullName>
    </submittedName>
</protein>
<reference evidence="2 4" key="2">
    <citation type="journal article" date="2014" name="BMC Genomics">
        <title>An improved genome release (version Mt4.0) for the model legume Medicago truncatula.</title>
        <authorList>
            <person name="Tang H."/>
            <person name="Krishnakumar V."/>
            <person name="Bidwell S."/>
            <person name="Rosen B."/>
            <person name="Chan A."/>
            <person name="Zhou S."/>
            <person name="Gentzbittel L."/>
            <person name="Childs K.L."/>
            <person name="Yandell M."/>
            <person name="Gundlach H."/>
            <person name="Mayer K.F."/>
            <person name="Schwartz D.C."/>
            <person name="Town C.D."/>
        </authorList>
    </citation>
    <scope>GENOME REANNOTATION</scope>
    <source>
        <strain evidence="2">A17</strain>
        <strain evidence="3 4">cv. Jemalong A17</strain>
    </source>
</reference>
<name>A0A072TMG6_MEDTR</name>
<reference evidence="3" key="3">
    <citation type="submission" date="2015-04" db="UniProtKB">
        <authorList>
            <consortium name="EnsemblPlants"/>
        </authorList>
    </citation>
    <scope>IDENTIFICATION</scope>
    <source>
        <strain evidence="3">cv. Jemalong A17</strain>
    </source>
</reference>
<sequence length="144" mass="16300">MASKNTFLIWVALILCVFSLRAIKLDGASELQPRWYEMTKSRRLLGQEQTGPTKACRKSEKILRKFWADDLDTDQASDSTLEPDTFTEQQQTLLEAHPEVHEFLSHNIDTAKKGKRGRHGNRAVKNGPGSWAGPLAHIFWPGRA</sequence>
<evidence type="ECO:0000313" key="3">
    <source>
        <dbReference type="EnsemblPlants" id="KEH18043"/>
    </source>
</evidence>
<dbReference type="Proteomes" id="UP000002051">
    <property type="component" value="Chromosome 8"/>
</dbReference>
<keyword evidence="2" id="KW-0812">Transmembrane</keyword>
<evidence type="ECO:0000313" key="4">
    <source>
        <dbReference type="Proteomes" id="UP000002051"/>
    </source>
</evidence>
<feature type="signal peptide" evidence="1">
    <location>
        <begin position="1"/>
        <end position="22"/>
    </location>
</feature>
<reference evidence="2 4" key="1">
    <citation type="journal article" date="2011" name="Nature">
        <title>The Medicago genome provides insight into the evolution of rhizobial symbioses.</title>
        <authorList>
            <person name="Young N.D."/>
            <person name="Debelle F."/>
            <person name="Oldroyd G.E."/>
            <person name="Geurts R."/>
            <person name="Cannon S.B."/>
            <person name="Udvardi M.K."/>
            <person name="Benedito V.A."/>
            <person name="Mayer K.F."/>
            <person name="Gouzy J."/>
            <person name="Schoof H."/>
            <person name="Van de Peer Y."/>
            <person name="Proost S."/>
            <person name="Cook D.R."/>
            <person name="Meyers B.C."/>
            <person name="Spannagl M."/>
            <person name="Cheung F."/>
            <person name="De Mita S."/>
            <person name="Krishnakumar V."/>
            <person name="Gundlach H."/>
            <person name="Zhou S."/>
            <person name="Mudge J."/>
            <person name="Bharti A.K."/>
            <person name="Murray J.D."/>
            <person name="Naoumkina M.A."/>
            <person name="Rosen B."/>
            <person name="Silverstein K.A."/>
            <person name="Tang H."/>
            <person name="Rombauts S."/>
            <person name="Zhao P.X."/>
            <person name="Zhou P."/>
            <person name="Barbe V."/>
            <person name="Bardou P."/>
            <person name="Bechner M."/>
            <person name="Bellec A."/>
            <person name="Berger A."/>
            <person name="Berges H."/>
            <person name="Bidwell S."/>
            <person name="Bisseling T."/>
            <person name="Choisne N."/>
            <person name="Couloux A."/>
            <person name="Denny R."/>
            <person name="Deshpande S."/>
            <person name="Dai X."/>
            <person name="Doyle J.J."/>
            <person name="Dudez A.M."/>
            <person name="Farmer A.D."/>
            <person name="Fouteau S."/>
            <person name="Franken C."/>
            <person name="Gibelin C."/>
            <person name="Gish J."/>
            <person name="Goldstein S."/>
            <person name="Gonzalez A.J."/>
            <person name="Green P.J."/>
            <person name="Hallab A."/>
            <person name="Hartog M."/>
            <person name="Hua A."/>
            <person name="Humphray S.J."/>
            <person name="Jeong D.H."/>
            <person name="Jing Y."/>
            <person name="Jocker A."/>
            <person name="Kenton S.M."/>
            <person name="Kim D.J."/>
            <person name="Klee K."/>
            <person name="Lai H."/>
            <person name="Lang C."/>
            <person name="Lin S."/>
            <person name="Macmil S.L."/>
            <person name="Magdelenat G."/>
            <person name="Matthews L."/>
            <person name="McCorrison J."/>
            <person name="Monaghan E.L."/>
            <person name="Mun J.H."/>
            <person name="Najar F.Z."/>
            <person name="Nicholson C."/>
            <person name="Noirot C."/>
            <person name="O'Bleness M."/>
            <person name="Paule C.R."/>
            <person name="Poulain J."/>
            <person name="Prion F."/>
            <person name="Qin B."/>
            <person name="Qu C."/>
            <person name="Retzel E.F."/>
            <person name="Riddle C."/>
            <person name="Sallet E."/>
            <person name="Samain S."/>
            <person name="Samson N."/>
            <person name="Sanders I."/>
            <person name="Saurat O."/>
            <person name="Scarpelli C."/>
            <person name="Schiex T."/>
            <person name="Segurens B."/>
            <person name="Severin A.J."/>
            <person name="Sherrier D.J."/>
            <person name="Shi R."/>
            <person name="Sims S."/>
            <person name="Singer S.R."/>
            <person name="Sinharoy S."/>
            <person name="Sterck L."/>
            <person name="Viollet A."/>
            <person name="Wang B.B."/>
            <person name="Wang K."/>
            <person name="Wang M."/>
            <person name="Wang X."/>
            <person name="Warfsmann J."/>
            <person name="Weissenbach J."/>
            <person name="White D.D."/>
            <person name="White J.D."/>
            <person name="Wiley G.B."/>
            <person name="Wincker P."/>
            <person name="Xing Y."/>
            <person name="Yang L."/>
            <person name="Yao Z."/>
            <person name="Ying F."/>
            <person name="Zhai J."/>
            <person name="Zhou L."/>
            <person name="Zuber A."/>
            <person name="Denarie J."/>
            <person name="Dixon R.A."/>
            <person name="May G.D."/>
            <person name="Schwartz D.C."/>
            <person name="Rogers J."/>
            <person name="Quetier F."/>
            <person name="Town C.D."/>
            <person name="Roe B.A."/>
        </authorList>
    </citation>
    <scope>NUCLEOTIDE SEQUENCE [LARGE SCALE GENOMIC DNA]</scope>
    <source>
        <strain evidence="2">A17</strain>
        <strain evidence="3 4">cv. Jemalong A17</strain>
    </source>
</reference>
<dbReference type="HOGENOM" id="CLU_1799359_0_0_1"/>